<evidence type="ECO:0000313" key="2">
    <source>
        <dbReference type="Proteomes" id="UP001422074"/>
    </source>
</evidence>
<evidence type="ECO:0000313" key="1">
    <source>
        <dbReference type="EMBL" id="MEN2744254.1"/>
    </source>
</evidence>
<sequence length="94" mass="9910">MELNDLLTTTAQRIDAEGTRSEAAALEILAAAVRDTAPGAAAALVDWDGTEIARQRAFGIVHGLLLHALNAHGRELLLLRLDPLAAAHILVRAA</sequence>
<organism evidence="1 2">
    <name type="scientific">Sinomonas halotolerans</name>
    <dbReference type="NCBI Taxonomy" id="1644133"/>
    <lineage>
        <taxon>Bacteria</taxon>
        <taxon>Bacillati</taxon>
        <taxon>Actinomycetota</taxon>
        <taxon>Actinomycetes</taxon>
        <taxon>Micrococcales</taxon>
        <taxon>Micrococcaceae</taxon>
        <taxon>Sinomonas</taxon>
    </lineage>
</organism>
<dbReference type="RefSeq" id="WP_345884161.1">
    <property type="nucleotide sequence ID" value="NZ_JBDFRB010000004.1"/>
</dbReference>
<proteinExistence type="predicted"/>
<protein>
    <submittedName>
        <fullName evidence="1">Uncharacterized protein</fullName>
    </submittedName>
</protein>
<reference evidence="1 2" key="1">
    <citation type="submission" date="2024-05" db="EMBL/GenBank/DDBJ databases">
        <title>Sinomonas sp. nov., isolated from a waste landfill.</title>
        <authorList>
            <person name="Zhao Y."/>
        </authorList>
    </citation>
    <scope>NUCLEOTIDE SEQUENCE [LARGE SCALE GENOMIC DNA]</scope>
    <source>
        <strain evidence="1 2">CCTCC AB2014300</strain>
    </source>
</reference>
<gene>
    <name evidence="1" type="ORF">ABCQ75_06835</name>
</gene>
<keyword evidence="2" id="KW-1185">Reference proteome</keyword>
<comment type="caution">
    <text evidence="1">The sequence shown here is derived from an EMBL/GenBank/DDBJ whole genome shotgun (WGS) entry which is preliminary data.</text>
</comment>
<dbReference type="EMBL" id="JBDFRB010000004">
    <property type="protein sequence ID" value="MEN2744254.1"/>
    <property type="molecule type" value="Genomic_DNA"/>
</dbReference>
<dbReference type="Proteomes" id="UP001422074">
    <property type="component" value="Unassembled WGS sequence"/>
</dbReference>
<accession>A0ABU9WYI5</accession>
<name>A0ABU9WYI5_9MICC</name>